<dbReference type="InterPro" id="IPR036822">
    <property type="entry name" value="CutC-like_dom_sf"/>
</dbReference>
<proteinExistence type="inferred from homology"/>
<dbReference type="EMBL" id="CP158367">
    <property type="protein sequence ID" value="XBX74292.1"/>
    <property type="molecule type" value="Genomic_DNA"/>
</dbReference>
<dbReference type="RefSeq" id="WP_350343046.1">
    <property type="nucleotide sequence ID" value="NZ_CP158367.1"/>
</dbReference>
<organism evidence="3">
    <name type="scientific">Proteinivorax tanatarense</name>
    <dbReference type="NCBI Taxonomy" id="1260629"/>
    <lineage>
        <taxon>Bacteria</taxon>
        <taxon>Bacillati</taxon>
        <taxon>Bacillota</taxon>
        <taxon>Clostridia</taxon>
        <taxon>Eubacteriales</taxon>
        <taxon>Proteinivoracaceae</taxon>
        <taxon>Proteinivorax</taxon>
    </lineage>
</organism>
<dbReference type="InterPro" id="IPR005627">
    <property type="entry name" value="CutC-like"/>
</dbReference>
<dbReference type="CDD" id="cd00945">
    <property type="entry name" value="Aldolase_Class_I"/>
    <property type="match status" value="1"/>
</dbReference>
<accession>A0AAU7VKD6</accession>
<comment type="similarity">
    <text evidence="1 2">Belongs to the CutC family.</text>
</comment>
<dbReference type="PANTHER" id="PTHR12598:SF0">
    <property type="entry name" value="COPPER HOMEOSTASIS PROTEIN CUTC HOMOLOG"/>
    <property type="match status" value="1"/>
</dbReference>
<reference evidence="3" key="2">
    <citation type="submission" date="2024-06" db="EMBL/GenBank/DDBJ databases">
        <authorList>
            <person name="Petrova K.O."/>
            <person name="Toshchakov S.V."/>
            <person name="Boltjanskaja Y.V."/>
            <person name="Kevbrin V."/>
        </authorList>
    </citation>
    <scope>NUCLEOTIDE SEQUENCE</scope>
    <source>
        <strain evidence="3">Z-910T</strain>
    </source>
</reference>
<sequence length="202" mass="22627">MVFEACVGNYKEALENENLGAHRIELCSNLIEGGVTPSYGTIKKAVSTLKIPVIVMIRPRPGSFEFDKDEIQIMLDDIKKAKELGAYGVAIGALKGDKIDIKSTRMLVEEAKPLRITFHMAFDEVNDQFKAMEQLIKLNIDRILTKGGKESAWEGKEKLRELVCHARGRIIIMPGKGITKDNRESLQKYTKALEVHGTKIVK</sequence>
<dbReference type="SUPFAM" id="SSF110395">
    <property type="entry name" value="CutC-like"/>
    <property type="match status" value="1"/>
</dbReference>
<dbReference type="Pfam" id="PF03932">
    <property type="entry name" value="CutC"/>
    <property type="match status" value="1"/>
</dbReference>
<evidence type="ECO:0000256" key="2">
    <source>
        <dbReference type="HAMAP-Rule" id="MF_00795"/>
    </source>
</evidence>
<dbReference type="GO" id="GO:0005507">
    <property type="term" value="F:copper ion binding"/>
    <property type="evidence" value="ECO:0007669"/>
    <property type="project" value="TreeGrafter"/>
</dbReference>
<reference evidence="3" key="1">
    <citation type="journal article" date="2013" name="Extremophiles">
        <title>Proteinivorax tanatarense gen. nov., sp. nov., an anaerobic, haloalkaliphilic, proteolytic bacterium isolated from a decaying algal bloom, and proposal of Proteinivoraceae fam. nov.</title>
        <authorList>
            <person name="Kevbrin V."/>
            <person name="Boltyanskaya Y."/>
            <person name="Zhilina T."/>
            <person name="Kolganova T."/>
            <person name="Lavrentjeva E."/>
            <person name="Kuznetsov B."/>
        </authorList>
    </citation>
    <scope>NUCLEOTIDE SEQUENCE</scope>
    <source>
        <strain evidence="3">Z-910T</strain>
    </source>
</reference>
<evidence type="ECO:0000313" key="3">
    <source>
        <dbReference type="EMBL" id="XBX74292.1"/>
    </source>
</evidence>
<gene>
    <name evidence="2" type="primary">cutC</name>
    <name evidence="3" type="ORF">PRVXT_002323</name>
</gene>
<keyword evidence="2" id="KW-0963">Cytoplasm</keyword>
<comment type="subcellular location">
    <subcellularLocation>
        <location evidence="2">Cytoplasm</location>
    </subcellularLocation>
</comment>
<name>A0AAU7VKD6_9FIRM</name>
<dbReference type="AlphaFoldDB" id="A0AAU7VKD6"/>
<dbReference type="Gene3D" id="3.20.20.380">
    <property type="entry name" value="Copper homeostasis (CutC) domain"/>
    <property type="match status" value="1"/>
</dbReference>
<comment type="caution">
    <text evidence="2">Once thought to be involved in copper homeostasis, experiments in E.coli have shown this is not the case.</text>
</comment>
<protein>
    <recommendedName>
        <fullName evidence="2">PF03932 family protein CutC</fullName>
    </recommendedName>
</protein>
<dbReference type="GO" id="GO:0005737">
    <property type="term" value="C:cytoplasm"/>
    <property type="evidence" value="ECO:0007669"/>
    <property type="project" value="UniProtKB-SubCell"/>
</dbReference>
<evidence type="ECO:0000256" key="1">
    <source>
        <dbReference type="ARBA" id="ARBA00007768"/>
    </source>
</evidence>
<dbReference type="PANTHER" id="PTHR12598">
    <property type="entry name" value="COPPER HOMEOSTASIS PROTEIN CUTC"/>
    <property type="match status" value="1"/>
</dbReference>
<dbReference type="HAMAP" id="MF_00795">
    <property type="entry name" value="CutC"/>
    <property type="match status" value="1"/>
</dbReference>